<reference evidence="2" key="1">
    <citation type="submission" date="2023-10" db="EMBL/GenBank/DDBJ databases">
        <title>Genome assembly of Pristionchus species.</title>
        <authorList>
            <person name="Yoshida K."/>
            <person name="Sommer R.J."/>
        </authorList>
    </citation>
    <scope>NUCLEOTIDE SEQUENCE</scope>
    <source>
        <strain evidence="2">RS0144</strain>
    </source>
</reference>
<evidence type="ECO:0000256" key="1">
    <source>
        <dbReference type="SAM" id="SignalP"/>
    </source>
</evidence>
<feature type="chain" id="PRO_5044022926" evidence="1">
    <location>
        <begin position="22"/>
        <end position="101"/>
    </location>
</feature>
<dbReference type="Proteomes" id="UP001432027">
    <property type="component" value="Unassembled WGS sequence"/>
</dbReference>
<evidence type="ECO:0000313" key="3">
    <source>
        <dbReference type="Proteomes" id="UP001432027"/>
    </source>
</evidence>
<comment type="caution">
    <text evidence="2">The sequence shown here is derived from an EMBL/GenBank/DDBJ whole genome shotgun (WGS) entry which is preliminary data.</text>
</comment>
<evidence type="ECO:0000313" key="2">
    <source>
        <dbReference type="EMBL" id="GMT01216.1"/>
    </source>
</evidence>
<keyword evidence="3" id="KW-1185">Reference proteome</keyword>
<proteinExistence type="predicted"/>
<accession>A0AAV5U2Y4</accession>
<name>A0AAV5U2Y4_9BILA</name>
<sequence>MQSLLLIVSLTLLVLLHSTQARIEPVRYFSDPTEVLMRDSLRARSPSYYSYRPSRNAQWKTVTKRRFNAYPPSFYTYNSYPLNFNRRSAAIPYADLLFSGR</sequence>
<keyword evidence="1" id="KW-0732">Signal</keyword>
<organism evidence="2 3">
    <name type="scientific">Pristionchus entomophagus</name>
    <dbReference type="NCBI Taxonomy" id="358040"/>
    <lineage>
        <taxon>Eukaryota</taxon>
        <taxon>Metazoa</taxon>
        <taxon>Ecdysozoa</taxon>
        <taxon>Nematoda</taxon>
        <taxon>Chromadorea</taxon>
        <taxon>Rhabditida</taxon>
        <taxon>Rhabditina</taxon>
        <taxon>Diplogasteromorpha</taxon>
        <taxon>Diplogasteroidea</taxon>
        <taxon>Neodiplogasteridae</taxon>
        <taxon>Pristionchus</taxon>
    </lineage>
</organism>
<gene>
    <name evidence="2" type="ORF">PENTCL1PPCAC_23390</name>
</gene>
<dbReference type="EMBL" id="BTSX01000005">
    <property type="protein sequence ID" value="GMT01216.1"/>
    <property type="molecule type" value="Genomic_DNA"/>
</dbReference>
<dbReference type="AlphaFoldDB" id="A0AAV5U2Y4"/>
<feature type="signal peptide" evidence="1">
    <location>
        <begin position="1"/>
        <end position="21"/>
    </location>
</feature>
<protein>
    <submittedName>
        <fullName evidence="2">Uncharacterized protein</fullName>
    </submittedName>
</protein>